<dbReference type="InterPro" id="IPR024072">
    <property type="entry name" value="DHFR-like_dom_sf"/>
</dbReference>
<dbReference type="Proteomes" id="UP000501812">
    <property type="component" value="Chromosome"/>
</dbReference>
<dbReference type="Pfam" id="PF01872">
    <property type="entry name" value="RibD_C"/>
    <property type="match status" value="1"/>
</dbReference>
<protein>
    <submittedName>
        <fullName evidence="2">Dihydrofolate reductase</fullName>
    </submittedName>
</protein>
<dbReference type="GO" id="GO:0009231">
    <property type="term" value="P:riboflavin biosynthetic process"/>
    <property type="evidence" value="ECO:0007669"/>
    <property type="project" value="InterPro"/>
</dbReference>
<dbReference type="Gene3D" id="3.40.430.10">
    <property type="entry name" value="Dihydrofolate Reductase, subunit A"/>
    <property type="match status" value="1"/>
</dbReference>
<dbReference type="InterPro" id="IPR002734">
    <property type="entry name" value="RibDG_C"/>
</dbReference>
<keyword evidence="3" id="KW-1185">Reference proteome</keyword>
<feature type="domain" description="Bacterial bifunctional deaminase-reductase C-terminal" evidence="1">
    <location>
        <begin position="6"/>
        <end position="175"/>
    </location>
</feature>
<dbReference type="GO" id="GO:0008703">
    <property type="term" value="F:5-amino-6-(5-phosphoribosylamino)uracil reductase activity"/>
    <property type="evidence" value="ECO:0007669"/>
    <property type="project" value="InterPro"/>
</dbReference>
<dbReference type="AlphaFoldDB" id="A0A858RQ33"/>
<dbReference type="SUPFAM" id="SSF53597">
    <property type="entry name" value="Dihydrofolate reductase-like"/>
    <property type="match status" value="1"/>
</dbReference>
<dbReference type="PANTHER" id="PTHR38011">
    <property type="entry name" value="DIHYDROFOLATE REDUCTASE FAMILY PROTEIN (AFU_ORTHOLOGUE AFUA_8G06820)"/>
    <property type="match status" value="1"/>
</dbReference>
<evidence type="ECO:0000259" key="1">
    <source>
        <dbReference type="Pfam" id="PF01872"/>
    </source>
</evidence>
<dbReference type="PANTHER" id="PTHR38011:SF11">
    <property type="entry name" value="2,5-DIAMINO-6-RIBOSYLAMINO-4(3H)-PYRIMIDINONE 5'-PHOSPHATE REDUCTASE"/>
    <property type="match status" value="1"/>
</dbReference>
<reference evidence="2 3" key="1">
    <citation type="submission" date="2020-04" db="EMBL/GenBank/DDBJ databases">
        <title>Luteolibacter sp. G-1-1-1 isolated from soil.</title>
        <authorList>
            <person name="Dahal R.H."/>
        </authorList>
    </citation>
    <scope>NUCLEOTIDE SEQUENCE [LARGE SCALE GENOMIC DNA]</scope>
    <source>
        <strain evidence="2 3">G-1-1-1</strain>
    </source>
</reference>
<organism evidence="2 3">
    <name type="scientific">Luteolibacter luteus</name>
    <dbReference type="NCBI Taxonomy" id="2728835"/>
    <lineage>
        <taxon>Bacteria</taxon>
        <taxon>Pseudomonadati</taxon>
        <taxon>Verrucomicrobiota</taxon>
        <taxon>Verrucomicrobiia</taxon>
        <taxon>Verrucomicrobiales</taxon>
        <taxon>Verrucomicrobiaceae</taxon>
        <taxon>Luteolibacter</taxon>
    </lineage>
</organism>
<accession>A0A858RQ33</accession>
<dbReference type="RefSeq" id="WP_169457121.1">
    <property type="nucleotide sequence ID" value="NZ_CP051774.1"/>
</dbReference>
<dbReference type="KEGG" id="luo:HHL09_23560"/>
<dbReference type="EMBL" id="CP051774">
    <property type="protein sequence ID" value="QJE98634.1"/>
    <property type="molecule type" value="Genomic_DNA"/>
</dbReference>
<sequence>MKTQYYTATSLDGFIATEDDSLEWLFTLGELGESSYPEFIAEVGALAMGSSTYEWMLRNADKVAAETGSAWPYTQPVWVFSTRSLSPIEGADVRFVQGDVREVHAAMAGEAGGKNLWIVGGGDLAGQFYDAGLLDEMIVQVGSVTLGQGKPLFPRRVLSPTLKLTTVRQMGAGMVELRYEVSRGDESKA</sequence>
<evidence type="ECO:0000313" key="3">
    <source>
        <dbReference type="Proteomes" id="UP000501812"/>
    </source>
</evidence>
<proteinExistence type="predicted"/>
<evidence type="ECO:0000313" key="2">
    <source>
        <dbReference type="EMBL" id="QJE98634.1"/>
    </source>
</evidence>
<gene>
    <name evidence="2" type="ORF">HHL09_23560</name>
</gene>
<name>A0A858RQ33_9BACT</name>
<dbReference type="InterPro" id="IPR050765">
    <property type="entry name" value="Riboflavin_Biosynth_HTPR"/>
</dbReference>